<evidence type="ECO:0000256" key="2">
    <source>
        <dbReference type="ARBA" id="ARBA00022723"/>
    </source>
</evidence>
<dbReference type="Proteomes" id="UP000199322">
    <property type="component" value="Unassembled WGS sequence"/>
</dbReference>
<dbReference type="NCBIfam" id="TIGR00757">
    <property type="entry name" value="RNaseEG"/>
    <property type="match status" value="1"/>
</dbReference>
<keyword evidence="5" id="KW-0694">RNA-binding</keyword>
<dbReference type="RefSeq" id="WP_091403167.1">
    <property type="nucleotide sequence ID" value="NZ_FMYV01000003.1"/>
</dbReference>
<keyword evidence="3" id="KW-0378">Hydrolase</keyword>
<evidence type="ECO:0000256" key="4">
    <source>
        <dbReference type="ARBA" id="ARBA00022842"/>
    </source>
</evidence>
<dbReference type="SUPFAM" id="SSF50249">
    <property type="entry name" value="Nucleic acid-binding proteins"/>
    <property type="match status" value="1"/>
</dbReference>
<evidence type="ECO:0000256" key="5">
    <source>
        <dbReference type="ARBA" id="ARBA00022884"/>
    </source>
</evidence>
<sequence>MQQEKIQRTLVFSDSDQEVRVALLEGDELSEIFFEDMEADRNSGKIFSGRIENEVKSLEAFFVNIGMKKNGFLRFKDLVGLPNEYRKGDMLLVQVRKDGTNRKGPQLSMQINLPGRYVVYMPYGEGSIGISRRITDQDERDRIREIAEDVIYETEGLIFRTNCQGVDRETIEEEVLQLRNLMRDIVIKFNKTSKPDILYSEEDFVEYIVRERMDNKTVKIVVDSRNLYNKIQNILTEFEQKPALELYDRDSFNYKNIYEQLEDIFARKIPLKSGGTITIDKAEALTVIDVDSASNVKGKNVEETSFSTNKEAAYEIARQMRLRNLAGMIIIDFIDMNVPKHREKIINIITEESKKDKARVTIVGFTHLGLLEVTRKRTSAAIESLVFSPCPICHGTGRVAAPAVIYNRMIKDIEDSLSDLKDHEIKELIISVYHNLSGYVTPEVRKELETKNNIKINFEFNWNDPNSYNIRFKK</sequence>
<dbReference type="InterPro" id="IPR004659">
    <property type="entry name" value="RNase_E/G"/>
</dbReference>
<dbReference type="AlphaFoldDB" id="A0A1G6KXG3"/>
<keyword evidence="4" id="KW-0460">Magnesium</keyword>
<organism evidence="7 8">
    <name type="scientific">Geotoga petraea</name>
    <dbReference type="NCBI Taxonomy" id="28234"/>
    <lineage>
        <taxon>Bacteria</taxon>
        <taxon>Thermotogati</taxon>
        <taxon>Thermotogota</taxon>
        <taxon>Thermotogae</taxon>
        <taxon>Petrotogales</taxon>
        <taxon>Petrotogaceae</taxon>
        <taxon>Geotoga</taxon>
    </lineage>
</organism>
<proteinExistence type="predicted"/>
<dbReference type="PROSITE" id="PS50126">
    <property type="entry name" value="S1"/>
    <property type="match status" value="1"/>
</dbReference>
<dbReference type="SMART" id="SM00316">
    <property type="entry name" value="S1"/>
    <property type="match status" value="1"/>
</dbReference>
<dbReference type="GO" id="GO:0016787">
    <property type="term" value="F:hydrolase activity"/>
    <property type="evidence" value="ECO:0007669"/>
    <property type="project" value="UniProtKB-KW"/>
</dbReference>
<dbReference type="GO" id="GO:0004540">
    <property type="term" value="F:RNA nuclease activity"/>
    <property type="evidence" value="ECO:0007669"/>
    <property type="project" value="InterPro"/>
</dbReference>
<protein>
    <submittedName>
        <fullName evidence="7">Ribonuclease G</fullName>
    </submittedName>
</protein>
<dbReference type="InterPro" id="IPR019307">
    <property type="entry name" value="RNA-bd_AU-1/RNase_E/G"/>
</dbReference>
<evidence type="ECO:0000256" key="3">
    <source>
        <dbReference type="ARBA" id="ARBA00022801"/>
    </source>
</evidence>
<dbReference type="GO" id="GO:0006364">
    <property type="term" value="P:rRNA processing"/>
    <property type="evidence" value="ECO:0007669"/>
    <property type="project" value="TreeGrafter"/>
</dbReference>
<dbReference type="InterPro" id="IPR003029">
    <property type="entry name" value="S1_domain"/>
</dbReference>
<dbReference type="GO" id="GO:0046872">
    <property type="term" value="F:metal ion binding"/>
    <property type="evidence" value="ECO:0007669"/>
    <property type="project" value="UniProtKB-KW"/>
</dbReference>
<feature type="domain" description="S1 motif" evidence="6">
    <location>
        <begin position="44"/>
        <end position="110"/>
    </location>
</feature>
<evidence type="ECO:0000313" key="7">
    <source>
        <dbReference type="EMBL" id="SDC35066.1"/>
    </source>
</evidence>
<dbReference type="CDD" id="cd04453">
    <property type="entry name" value="S1_RNase_E"/>
    <property type="match status" value="1"/>
</dbReference>
<reference evidence="7 8" key="1">
    <citation type="submission" date="2016-10" db="EMBL/GenBank/DDBJ databases">
        <authorList>
            <person name="de Groot N.N."/>
        </authorList>
    </citation>
    <scope>NUCLEOTIDE SEQUENCE [LARGE SCALE GENOMIC DNA]</scope>
    <source>
        <strain evidence="7 8">WG14</strain>
    </source>
</reference>
<keyword evidence="8" id="KW-1185">Reference proteome</keyword>
<dbReference type="InterPro" id="IPR012340">
    <property type="entry name" value="NA-bd_OB-fold"/>
</dbReference>
<dbReference type="GO" id="GO:0005737">
    <property type="term" value="C:cytoplasm"/>
    <property type="evidence" value="ECO:0007669"/>
    <property type="project" value="TreeGrafter"/>
</dbReference>
<dbReference type="Pfam" id="PF10150">
    <property type="entry name" value="RNase_E_G"/>
    <property type="match status" value="1"/>
</dbReference>
<dbReference type="EMBL" id="FMYV01000003">
    <property type="protein sequence ID" value="SDC35066.1"/>
    <property type="molecule type" value="Genomic_DNA"/>
</dbReference>
<comment type="cofactor">
    <cofactor evidence="1">
        <name>Mg(2+)</name>
        <dbReference type="ChEBI" id="CHEBI:18420"/>
    </cofactor>
</comment>
<dbReference type="PANTHER" id="PTHR30001">
    <property type="entry name" value="RIBONUCLEASE"/>
    <property type="match status" value="1"/>
</dbReference>
<dbReference type="GO" id="GO:0003723">
    <property type="term" value="F:RNA binding"/>
    <property type="evidence" value="ECO:0007669"/>
    <property type="project" value="UniProtKB-KW"/>
</dbReference>
<evidence type="ECO:0000256" key="1">
    <source>
        <dbReference type="ARBA" id="ARBA00001946"/>
    </source>
</evidence>
<dbReference type="STRING" id="28234.SAMN04488588_0908"/>
<name>A0A1G6KXG3_9BACT</name>
<dbReference type="PANTHER" id="PTHR30001:SF0">
    <property type="entry name" value="RIBONUCLEASE G"/>
    <property type="match status" value="1"/>
</dbReference>
<dbReference type="Gene3D" id="2.40.50.140">
    <property type="entry name" value="Nucleic acid-binding proteins"/>
    <property type="match status" value="1"/>
</dbReference>
<accession>A0A1G6KXG3</accession>
<evidence type="ECO:0000313" key="8">
    <source>
        <dbReference type="Proteomes" id="UP000199322"/>
    </source>
</evidence>
<gene>
    <name evidence="7" type="ORF">SAMN04488588_0908</name>
</gene>
<keyword evidence="2" id="KW-0479">Metal-binding</keyword>
<evidence type="ECO:0000259" key="6">
    <source>
        <dbReference type="PROSITE" id="PS50126"/>
    </source>
</evidence>